<dbReference type="Proteomes" id="UP000750711">
    <property type="component" value="Unassembled WGS sequence"/>
</dbReference>
<name>A0A9P8L8I5_9PEZI</name>
<reference evidence="2" key="1">
    <citation type="submission" date="2021-03" db="EMBL/GenBank/DDBJ databases">
        <title>Comparative genomics and phylogenomic investigation of the class Geoglossomycetes provide insights into ecological specialization and systematics.</title>
        <authorList>
            <person name="Melie T."/>
            <person name="Pirro S."/>
            <person name="Miller A.N."/>
            <person name="Quandt A."/>
        </authorList>
    </citation>
    <scope>NUCLEOTIDE SEQUENCE</scope>
    <source>
        <strain evidence="2">CAQ_001_2017</strain>
    </source>
</reference>
<feature type="compositionally biased region" description="Polar residues" evidence="1">
    <location>
        <begin position="115"/>
        <end position="124"/>
    </location>
</feature>
<dbReference type="EMBL" id="JAGHQM010001157">
    <property type="protein sequence ID" value="KAH0556276.1"/>
    <property type="molecule type" value="Genomic_DNA"/>
</dbReference>
<gene>
    <name evidence="2" type="ORF">GP486_005796</name>
</gene>
<sequence length="292" mass="31584">MFRSLNTLEFLNLSKLGWEISIDNSSAIRTRAHSVTDIIEHISDSSYISGSASRLKLGELRSKISPDSLSFTSGRSPVAHLSISGLITFSNIRVAKHARVLTPESAIEPSDDARSTANKSSTPEATAAIQSPPIDDNDAAKPSNLQPTTNTGADAPARRAHPVFSSEEECFSALDMTSQAPVPSGLSGRRPSTSSKTKHVCQVDGQMSQWSQNTATLIEKSSSDYATRQHSRRHCPLCSSSVDSEGSHSDDCYHDCDDGDEDDDMQDDGEEFSCFPPLLPDPTMLPTTMIYS</sequence>
<evidence type="ECO:0000313" key="2">
    <source>
        <dbReference type="EMBL" id="KAH0556276.1"/>
    </source>
</evidence>
<evidence type="ECO:0000256" key="1">
    <source>
        <dbReference type="SAM" id="MobiDB-lite"/>
    </source>
</evidence>
<accession>A0A9P8L8I5</accession>
<dbReference type="AlphaFoldDB" id="A0A9P8L8I5"/>
<protein>
    <submittedName>
        <fullName evidence="2">Uncharacterized protein</fullName>
    </submittedName>
</protein>
<keyword evidence="3" id="KW-1185">Reference proteome</keyword>
<evidence type="ECO:0000313" key="3">
    <source>
        <dbReference type="Proteomes" id="UP000750711"/>
    </source>
</evidence>
<feature type="compositionally biased region" description="Polar residues" evidence="1">
    <location>
        <begin position="143"/>
        <end position="152"/>
    </location>
</feature>
<proteinExistence type="predicted"/>
<feature type="region of interest" description="Disordered" evidence="1">
    <location>
        <begin position="103"/>
        <end position="166"/>
    </location>
</feature>
<organism evidence="2 3">
    <name type="scientific">Trichoglossum hirsutum</name>
    <dbReference type="NCBI Taxonomy" id="265104"/>
    <lineage>
        <taxon>Eukaryota</taxon>
        <taxon>Fungi</taxon>
        <taxon>Dikarya</taxon>
        <taxon>Ascomycota</taxon>
        <taxon>Pezizomycotina</taxon>
        <taxon>Geoglossomycetes</taxon>
        <taxon>Geoglossales</taxon>
        <taxon>Geoglossaceae</taxon>
        <taxon>Trichoglossum</taxon>
    </lineage>
</organism>
<comment type="caution">
    <text evidence="2">The sequence shown here is derived from an EMBL/GenBank/DDBJ whole genome shotgun (WGS) entry which is preliminary data.</text>
</comment>
<feature type="region of interest" description="Disordered" evidence="1">
    <location>
        <begin position="178"/>
        <end position="198"/>
    </location>
</feature>